<dbReference type="InterPro" id="IPR006143">
    <property type="entry name" value="RND_pump_MFP"/>
</dbReference>
<name>A0A4R5DEG4_9BACT</name>
<dbReference type="Gene3D" id="2.40.420.20">
    <property type="match status" value="1"/>
</dbReference>
<dbReference type="InterPro" id="IPR058792">
    <property type="entry name" value="Beta-barrel_RND_2"/>
</dbReference>
<evidence type="ECO:0000259" key="6">
    <source>
        <dbReference type="Pfam" id="PF25967"/>
    </source>
</evidence>
<reference evidence="7 8" key="1">
    <citation type="submission" date="2019-03" db="EMBL/GenBank/DDBJ databases">
        <title>Dyadobacter AR-3-6 sp. nov., isolated from arctic soil.</title>
        <authorList>
            <person name="Chaudhary D.K."/>
        </authorList>
    </citation>
    <scope>NUCLEOTIDE SEQUENCE [LARGE SCALE GENOMIC DNA]</scope>
    <source>
        <strain evidence="7 8">AR-3-6</strain>
    </source>
</reference>
<evidence type="ECO:0000256" key="1">
    <source>
        <dbReference type="ARBA" id="ARBA00004196"/>
    </source>
</evidence>
<comment type="caution">
    <text evidence="7">The sequence shown here is derived from an EMBL/GenBank/DDBJ whole genome shotgun (WGS) entry which is preliminary data.</text>
</comment>
<dbReference type="GO" id="GO:1990281">
    <property type="term" value="C:efflux pump complex"/>
    <property type="evidence" value="ECO:0007669"/>
    <property type="project" value="TreeGrafter"/>
</dbReference>
<dbReference type="Pfam" id="PF25917">
    <property type="entry name" value="BSH_RND"/>
    <property type="match status" value="1"/>
</dbReference>
<dbReference type="Proteomes" id="UP000294850">
    <property type="component" value="Unassembled WGS sequence"/>
</dbReference>
<evidence type="ECO:0000259" key="4">
    <source>
        <dbReference type="Pfam" id="PF25917"/>
    </source>
</evidence>
<feature type="domain" description="Multidrug resistance protein MdtA-like C-terminal permuted SH3" evidence="6">
    <location>
        <begin position="297"/>
        <end position="359"/>
    </location>
</feature>
<dbReference type="Pfam" id="PF25954">
    <property type="entry name" value="Beta-barrel_RND_2"/>
    <property type="match status" value="1"/>
</dbReference>
<sequence length="372" mass="39635">MFSILFDINLKKVNRTNTMNILKRQKTLIVLALLGIIGGCNKGEQESASSPVNVAVWQAGLPDHTKDPLNYIGTVTAGKAIDLSFQVSGTVTSFPVLEGQYVTKGQLIAAVDETVYQTQYQAQAAQLRLAKENYERISEVFRKGSIAEIRMLEARSQYEQADAAARATYQNVAHTKIHAPVSGYIGAKLLDAGATAGPGVTIAKLLDISSVNVDVPVPEAEIGKYPKGTQATVRIAALQNRALKGIVDQTAAIATAGSPNYTVKIKLPNADRSVKPGMACNVFFSNKLKTTAGQATNNLVIPIEAVQVDEQGKRFVYVADTLANKAARKQVTVGNLSNDGIAITSGLSGNEKIITSGIHKITDSTSINIVNP</sequence>
<evidence type="ECO:0000313" key="7">
    <source>
        <dbReference type="EMBL" id="TDE08713.1"/>
    </source>
</evidence>
<evidence type="ECO:0000256" key="3">
    <source>
        <dbReference type="ARBA" id="ARBA00022448"/>
    </source>
</evidence>
<keyword evidence="3" id="KW-0813">Transport</keyword>
<feature type="domain" description="CusB-like beta-barrel" evidence="5">
    <location>
        <begin position="213"/>
        <end position="285"/>
    </location>
</feature>
<proteinExistence type="inferred from homology"/>
<organism evidence="7 8">
    <name type="scientific">Dyadobacter psychrotolerans</name>
    <dbReference type="NCBI Taxonomy" id="2541721"/>
    <lineage>
        <taxon>Bacteria</taxon>
        <taxon>Pseudomonadati</taxon>
        <taxon>Bacteroidota</taxon>
        <taxon>Cytophagia</taxon>
        <taxon>Cytophagales</taxon>
        <taxon>Spirosomataceae</taxon>
        <taxon>Dyadobacter</taxon>
    </lineage>
</organism>
<dbReference type="InterPro" id="IPR058625">
    <property type="entry name" value="MdtA-like_BSH"/>
</dbReference>
<dbReference type="EMBL" id="SMFL01000024">
    <property type="protein sequence ID" value="TDE08713.1"/>
    <property type="molecule type" value="Genomic_DNA"/>
</dbReference>
<dbReference type="SUPFAM" id="SSF111369">
    <property type="entry name" value="HlyD-like secretion proteins"/>
    <property type="match status" value="1"/>
</dbReference>
<dbReference type="PANTHER" id="PTHR30469:SF15">
    <property type="entry name" value="HLYD FAMILY OF SECRETION PROTEINS"/>
    <property type="match status" value="1"/>
</dbReference>
<dbReference type="GO" id="GO:0015562">
    <property type="term" value="F:efflux transmembrane transporter activity"/>
    <property type="evidence" value="ECO:0007669"/>
    <property type="project" value="TreeGrafter"/>
</dbReference>
<comment type="subcellular location">
    <subcellularLocation>
        <location evidence="1">Cell envelope</location>
    </subcellularLocation>
</comment>
<dbReference type="InterPro" id="IPR058627">
    <property type="entry name" value="MdtA-like_C"/>
</dbReference>
<dbReference type="OrthoDB" id="9806939at2"/>
<keyword evidence="8" id="KW-1185">Reference proteome</keyword>
<comment type="similarity">
    <text evidence="2">Belongs to the membrane fusion protein (MFP) (TC 8.A.1) family.</text>
</comment>
<gene>
    <name evidence="7" type="ORF">E0F88_32305</name>
</gene>
<protein>
    <submittedName>
        <fullName evidence="7">Efflux RND transporter periplasmic adaptor subunit</fullName>
    </submittedName>
</protein>
<evidence type="ECO:0000259" key="5">
    <source>
        <dbReference type="Pfam" id="PF25954"/>
    </source>
</evidence>
<dbReference type="Gene3D" id="2.40.30.170">
    <property type="match status" value="1"/>
</dbReference>
<evidence type="ECO:0000256" key="2">
    <source>
        <dbReference type="ARBA" id="ARBA00009477"/>
    </source>
</evidence>
<dbReference type="Pfam" id="PF25967">
    <property type="entry name" value="RND-MFP_C"/>
    <property type="match status" value="1"/>
</dbReference>
<accession>A0A4R5DEG4</accession>
<dbReference type="Gene3D" id="2.40.50.100">
    <property type="match status" value="1"/>
</dbReference>
<feature type="domain" description="Multidrug resistance protein MdtA-like barrel-sandwich hybrid" evidence="4">
    <location>
        <begin position="81"/>
        <end position="199"/>
    </location>
</feature>
<dbReference type="PANTHER" id="PTHR30469">
    <property type="entry name" value="MULTIDRUG RESISTANCE PROTEIN MDTA"/>
    <property type="match status" value="1"/>
</dbReference>
<evidence type="ECO:0000313" key="8">
    <source>
        <dbReference type="Proteomes" id="UP000294850"/>
    </source>
</evidence>
<dbReference type="NCBIfam" id="TIGR01730">
    <property type="entry name" value="RND_mfp"/>
    <property type="match status" value="1"/>
</dbReference>
<dbReference type="AlphaFoldDB" id="A0A4R5DEG4"/>